<evidence type="ECO:0000256" key="14">
    <source>
        <dbReference type="ARBA" id="ARBA00049229"/>
    </source>
</evidence>
<dbReference type="Gene3D" id="3.20.10.10">
    <property type="entry name" value="D-amino Acid Aminotransferase, subunit A, domain 2"/>
    <property type="match status" value="1"/>
</dbReference>
<dbReference type="Pfam" id="PF01063">
    <property type="entry name" value="Aminotran_4"/>
    <property type="match status" value="1"/>
</dbReference>
<comment type="catalytic activity">
    <reaction evidence="14">
        <text>L-leucine + 2-oxoglutarate = 4-methyl-2-oxopentanoate + L-glutamate</text>
        <dbReference type="Rhea" id="RHEA:18321"/>
        <dbReference type="ChEBI" id="CHEBI:16810"/>
        <dbReference type="ChEBI" id="CHEBI:17865"/>
        <dbReference type="ChEBI" id="CHEBI:29985"/>
        <dbReference type="ChEBI" id="CHEBI:57427"/>
        <dbReference type="EC" id="2.6.1.42"/>
    </reaction>
</comment>
<accession>A0A2U2N4K2</accession>
<evidence type="ECO:0000256" key="15">
    <source>
        <dbReference type="PIRSR" id="PIRSR006468-1"/>
    </source>
</evidence>
<dbReference type="InterPro" id="IPR005786">
    <property type="entry name" value="B_amino_transII"/>
</dbReference>
<dbReference type="InterPro" id="IPR001544">
    <property type="entry name" value="Aminotrans_IV"/>
</dbReference>
<comment type="function">
    <text evidence="2">Acts on leucine, isoleucine and valine.</text>
</comment>
<dbReference type="NCBIfam" id="TIGR01123">
    <property type="entry name" value="ilvE_II"/>
    <property type="match status" value="1"/>
</dbReference>
<comment type="pathway">
    <text evidence="3">Amino-acid biosynthesis; L-isoleucine biosynthesis; L-isoleucine from 2-oxobutanoate: step 4/4.</text>
</comment>
<dbReference type="NCBIfam" id="NF009897">
    <property type="entry name" value="PRK13357.1"/>
    <property type="match status" value="1"/>
</dbReference>
<dbReference type="Gene3D" id="3.30.470.10">
    <property type="match status" value="1"/>
</dbReference>
<dbReference type="PIRSF" id="PIRSF006468">
    <property type="entry name" value="BCAT1"/>
    <property type="match status" value="1"/>
</dbReference>
<dbReference type="GO" id="GO:0009099">
    <property type="term" value="P:L-valine biosynthetic process"/>
    <property type="evidence" value="ECO:0007669"/>
    <property type="project" value="UniProtKB-UniPathway"/>
</dbReference>
<dbReference type="Proteomes" id="UP000245474">
    <property type="component" value="Unassembled WGS sequence"/>
</dbReference>
<evidence type="ECO:0000256" key="3">
    <source>
        <dbReference type="ARBA" id="ARBA00004824"/>
    </source>
</evidence>
<dbReference type="PANTHER" id="PTHR42825">
    <property type="entry name" value="AMINO ACID AMINOTRANSFERASE"/>
    <property type="match status" value="1"/>
</dbReference>
<evidence type="ECO:0000256" key="9">
    <source>
        <dbReference type="ARBA" id="ARBA00022576"/>
    </source>
</evidence>
<dbReference type="PANTHER" id="PTHR42825:SF2">
    <property type="entry name" value="BRANCHED-CHAIN-AMINO-ACID AMINOTRANSFERASE 3, CHLOROPLASTIC-RELATED"/>
    <property type="match status" value="1"/>
</dbReference>
<dbReference type="OrthoDB" id="9804984at2"/>
<dbReference type="CDD" id="cd01557">
    <property type="entry name" value="BCAT_beta_family"/>
    <property type="match status" value="1"/>
</dbReference>
<dbReference type="GO" id="GO:0004084">
    <property type="term" value="F:branched-chain-amino-acid transaminase activity"/>
    <property type="evidence" value="ECO:0007669"/>
    <property type="project" value="UniProtKB-EC"/>
</dbReference>
<name>A0A2U2N4K2_9GAMM</name>
<comment type="pathway">
    <text evidence="5">Amino-acid biosynthesis; L-leucine biosynthesis; L-leucine from 3-methyl-2-oxobutanoate: step 4/4.</text>
</comment>
<comment type="similarity">
    <text evidence="6">Belongs to the class-IV pyridoxal-phosphate-dependent aminotransferase family.</text>
</comment>
<dbReference type="InterPro" id="IPR033939">
    <property type="entry name" value="BCAT_family"/>
</dbReference>
<evidence type="ECO:0000256" key="10">
    <source>
        <dbReference type="ARBA" id="ARBA00022679"/>
    </source>
</evidence>
<dbReference type="GO" id="GO:0009097">
    <property type="term" value="P:isoleucine biosynthetic process"/>
    <property type="evidence" value="ECO:0007669"/>
    <property type="project" value="UniProtKB-UniPathway"/>
</dbReference>
<gene>
    <name evidence="16" type="ORF">DEM34_06650</name>
</gene>
<evidence type="ECO:0000256" key="1">
    <source>
        <dbReference type="ARBA" id="ARBA00001933"/>
    </source>
</evidence>
<sequence length="341" mass="36270">MPPETASQTAPPTTPAAFGTVFCDWMTVARYRGGQWSGPAVEAVAPLALHPGAHVLHYGSSCFEGLKAFRMPDGQVRLFRADRHAERLRRSAELLCLPLPPVEVVEGMIREAVAANRDDTPHPPGALYLRPTLIGTEANIGAAGAPPAEALLYILASPVGDYFSGGGRPLTVLIEEHGMRSTPGFGQAKTGGNYASAMRHVVAARREHGADQVLFCPGGDVQETGASNFLLIDDRRVLTKPLDGSFLHGVTRDSILTLAADLGYEVVERDFSVDELLAWTAFGEAALSGTAAVLTGVGELIRDGRRHSVGDGSIGPNTRRLRQALTDIQAGAAEDRFGWLS</sequence>
<evidence type="ECO:0000256" key="5">
    <source>
        <dbReference type="ARBA" id="ARBA00005072"/>
    </source>
</evidence>
<dbReference type="RefSeq" id="WP_109677687.1">
    <property type="nucleotide sequence ID" value="NZ_CP086615.1"/>
</dbReference>
<evidence type="ECO:0000256" key="6">
    <source>
        <dbReference type="ARBA" id="ARBA00009320"/>
    </source>
</evidence>
<comment type="cofactor">
    <cofactor evidence="1">
        <name>pyridoxal 5'-phosphate</name>
        <dbReference type="ChEBI" id="CHEBI:597326"/>
    </cofactor>
</comment>
<keyword evidence="9 16" id="KW-0032">Aminotransferase</keyword>
<keyword evidence="17" id="KW-1185">Reference proteome</keyword>
<proteinExistence type="inferred from homology"/>
<protein>
    <recommendedName>
        <fullName evidence="8">Branched-chain-amino-acid aminotransferase</fullName>
        <ecNumber evidence="7">2.6.1.42</ecNumber>
    </recommendedName>
</protein>
<dbReference type="EC" id="2.6.1.42" evidence="7"/>
<evidence type="ECO:0000256" key="7">
    <source>
        <dbReference type="ARBA" id="ARBA00013053"/>
    </source>
</evidence>
<dbReference type="UniPathway" id="UPA00047">
    <property type="reaction ID" value="UER00058"/>
</dbReference>
<dbReference type="SUPFAM" id="SSF56752">
    <property type="entry name" value="D-aminoacid aminotransferase-like PLP-dependent enzymes"/>
    <property type="match status" value="1"/>
</dbReference>
<dbReference type="EMBL" id="QFFI01000008">
    <property type="protein sequence ID" value="PWG63968.1"/>
    <property type="molecule type" value="Genomic_DNA"/>
</dbReference>
<feature type="modified residue" description="N6-(pyridoxal phosphate)lysine" evidence="15">
    <location>
        <position position="189"/>
    </location>
</feature>
<keyword evidence="10 16" id="KW-0808">Transferase</keyword>
<reference evidence="16 17" key="1">
    <citation type="submission" date="2018-05" db="EMBL/GenBank/DDBJ databases">
        <title>Spiribacter halobius sp. nov., a moderately halophilic bacterium isolated from marine solar saltern.</title>
        <authorList>
            <person name="Zheng W.-S."/>
            <person name="Lu D.-C."/>
            <person name="Du Z.-J."/>
        </authorList>
    </citation>
    <scope>NUCLEOTIDE SEQUENCE [LARGE SCALE GENOMIC DNA]</scope>
    <source>
        <strain evidence="16 17">E85</strain>
    </source>
</reference>
<comment type="pathway">
    <text evidence="4">Amino-acid biosynthesis; L-valine biosynthesis; L-valine from pyruvate: step 4/4.</text>
</comment>
<comment type="catalytic activity">
    <reaction evidence="13">
        <text>L-isoleucine + 2-oxoglutarate = (S)-3-methyl-2-oxopentanoate + L-glutamate</text>
        <dbReference type="Rhea" id="RHEA:24801"/>
        <dbReference type="ChEBI" id="CHEBI:16810"/>
        <dbReference type="ChEBI" id="CHEBI:29985"/>
        <dbReference type="ChEBI" id="CHEBI:35146"/>
        <dbReference type="ChEBI" id="CHEBI:58045"/>
        <dbReference type="EC" id="2.6.1.42"/>
    </reaction>
</comment>
<comment type="catalytic activity">
    <reaction evidence="12">
        <text>L-valine + 2-oxoglutarate = 3-methyl-2-oxobutanoate + L-glutamate</text>
        <dbReference type="Rhea" id="RHEA:24813"/>
        <dbReference type="ChEBI" id="CHEBI:11851"/>
        <dbReference type="ChEBI" id="CHEBI:16810"/>
        <dbReference type="ChEBI" id="CHEBI:29985"/>
        <dbReference type="ChEBI" id="CHEBI:57762"/>
        <dbReference type="EC" id="2.6.1.42"/>
    </reaction>
</comment>
<evidence type="ECO:0000256" key="13">
    <source>
        <dbReference type="ARBA" id="ARBA00048798"/>
    </source>
</evidence>
<dbReference type="InterPro" id="IPR036038">
    <property type="entry name" value="Aminotransferase-like"/>
</dbReference>
<evidence type="ECO:0000256" key="12">
    <source>
        <dbReference type="ARBA" id="ARBA00048212"/>
    </source>
</evidence>
<dbReference type="GO" id="GO:0009098">
    <property type="term" value="P:L-leucine biosynthetic process"/>
    <property type="evidence" value="ECO:0007669"/>
    <property type="project" value="UniProtKB-UniPathway"/>
</dbReference>
<dbReference type="InterPro" id="IPR043132">
    <property type="entry name" value="BCAT-like_C"/>
</dbReference>
<evidence type="ECO:0000313" key="17">
    <source>
        <dbReference type="Proteomes" id="UP000245474"/>
    </source>
</evidence>
<organism evidence="16 17">
    <name type="scientific">Sediminicurvatus halobius</name>
    <dbReference type="NCBI Taxonomy" id="2182432"/>
    <lineage>
        <taxon>Bacteria</taxon>
        <taxon>Pseudomonadati</taxon>
        <taxon>Pseudomonadota</taxon>
        <taxon>Gammaproteobacteria</taxon>
        <taxon>Chromatiales</taxon>
        <taxon>Ectothiorhodospiraceae</taxon>
        <taxon>Sediminicurvatus</taxon>
    </lineage>
</organism>
<evidence type="ECO:0000256" key="4">
    <source>
        <dbReference type="ARBA" id="ARBA00004931"/>
    </source>
</evidence>
<dbReference type="AlphaFoldDB" id="A0A2U2N4K2"/>
<evidence type="ECO:0000256" key="8">
    <source>
        <dbReference type="ARBA" id="ARBA00018179"/>
    </source>
</evidence>
<dbReference type="UniPathway" id="UPA00049">
    <property type="reaction ID" value="UER00062"/>
</dbReference>
<dbReference type="InterPro" id="IPR043131">
    <property type="entry name" value="BCAT-like_N"/>
</dbReference>
<evidence type="ECO:0000256" key="11">
    <source>
        <dbReference type="ARBA" id="ARBA00022898"/>
    </source>
</evidence>
<evidence type="ECO:0000313" key="16">
    <source>
        <dbReference type="EMBL" id="PWG63968.1"/>
    </source>
</evidence>
<dbReference type="UniPathway" id="UPA00048">
    <property type="reaction ID" value="UER00073"/>
</dbReference>
<keyword evidence="11" id="KW-0663">Pyridoxal phosphate</keyword>
<evidence type="ECO:0000256" key="2">
    <source>
        <dbReference type="ARBA" id="ARBA00003109"/>
    </source>
</evidence>
<comment type="caution">
    <text evidence="16">The sequence shown here is derived from an EMBL/GenBank/DDBJ whole genome shotgun (WGS) entry which is preliminary data.</text>
</comment>